<dbReference type="Pfam" id="PF07859">
    <property type="entry name" value="Abhydrolase_3"/>
    <property type="match status" value="1"/>
</dbReference>
<proteinExistence type="inferred from homology"/>
<dbReference type="InterPro" id="IPR029058">
    <property type="entry name" value="AB_hydrolase_fold"/>
</dbReference>
<dbReference type="Gene3D" id="3.40.50.1820">
    <property type="entry name" value="alpha/beta hydrolase"/>
    <property type="match status" value="1"/>
</dbReference>
<protein>
    <recommendedName>
        <fullName evidence="4">Alpha/beta hydrolase fold-3 domain-containing protein</fullName>
    </recommendedName>
</protein>
<dbReference type="SUPFAM" id="SSF53474">
    <property type="entry name" value="alpha/beta-Hydrolases"/>
    <property type="match status" value="1"/>
</dbReference>
<keyword evidence="6" id="KW-1185">Reference proteome</keyword>
<gene>
    <name evidence="5" type="ORF">H4R20_004376</name>
</gene>
<dbReference type="OrthoDB" id="408631at2759"/>
<dbReference type="PANTHER" id="PTHR48081:SF19">
    <property type="entry name" value="AB HYDROLASE SUPERFAMILY PROTEIN C4A8.06C"/>
    <property type="match status" value="1"/>
</dbReference>
<dbReference type="InterPro" id="IPR050300">
    <property type="entry name" value="GDXG_lipolytic_enzyme"/>
</dbReference>
<dbReference type="PANTHER" id="PTHR48081">
    <property type="entry name" value="AB HYDROLASE SUPERFAMILY PROTEIN C4A8.06C"/>
    <property type="match status" value="1"/>
</dbReference>
<keyword evidence="2" id="KW-0378">Hydrolase</keyword>
<evidence type="ECO:0000256" key="2">
    <source>
        <dbReference type="ARBA" id="ARBA00022801"/>
    </source>
</evidence>
<accession>A0A9W8HTT3</accession>
<comment type="similarity">
    <text evidence="1">Belongs to the 'GDXG' lipolytic enzyme family.</text>
</comment>
<comment type="caution">
    <text evidence="5">The sequence shown here is derived from an EMBL/GenBank/DDBJ whole genome shotgun (WGS) entry which is preliminary data.</text>
</comment>
<dbReference type="GO" id="GO:0016787">
    <property type="term" value="F:hydrolase activity"/>
    <property type="evidence" value="ECO:0007669"/>
    <property type="project" value="UniProtKB-KW"/>
</dbReference>
<feature type="active site" evidence="3">
    <location>
        <position position="197"/>
    </location>
</feature>
<feature type="domain" description="Alpha/beta hydrolase fold-3" evidence="4">
    <location>
        <begin position="122"/>
        <end position="338"/>
    </location>
</feature>
<organism evidence="5 6">
    <name type="scientific">Coemansia guatemalensis</name>
    <dbReference type="NCBI Taxonomy" id="2761395"/>
    <lineage>
        <taxon>Eukaryota</taxon>
        <taxon>Fungi</taxon>
        <taxon>Fungi incertae sedis</taxon>
        <taxon>Zoopagomycota</taxon>
        <taxon>Kickxellomycotina</taxon>
        <taxon>Kickxellomycetes</taxon>
        <taxon>Kickxellales</taxon>
        <taxon>Kickxellaceae</taxon>
        <taxon>Coemansia</taxon>
    </lineage>
</organism>
<dbReference type="InterPro" id="IPR013094">
    <property type="entry name" value="AB_hydrolase_3"/>
</dbReference>
<evidence type="ECO:0000259" key="4">
    <source>
        <dbReference type="Pfam" id="PF07859"/>
    </source>
</evidence>
<reference evidence="5" key="1">
    <citation type="submission" date="2022-07" db="EMBL/GenBank/DDBJ databases">
        <title>Phylogenomic reconstructions and comparative analyses of Kickxellomycotina fungi.</title>
        <authorList>
            <person name="Reynolds N.K."/>
            <person name="Stajich J.E."/>
            <person name="Barry K."/>
            <person name="Grigoriev I.V."/>
            <person name="Crous P."/>
            <person name="Smith M.E."/>
        </authorList>
    </citation>
    <scope>NUCLEOTIDE SEQUENCE</scope>
    <source>
        <strain evidence="5">NRRL 1565</strain>
    </source>
</reference>
<evidence type="ECO:0000313" key="6">
    <source>
        <dbReference type="Proteomes" id="UP001140094"/>
    </source>
</evidence>
<sequence length="362" mass="40261">MPNESAEKIDFAYVAEYISINNLPSRPLQPNVGINQEHDIVLQLDNCVEYNVPHYGLSSDKLCAIAAADLRSAQDGHPRSISCQVLLSTETSRFRDHNIASDNAATTELLSLDPLEPCERIILHLHGGAYCVGERSLTHIQVYAHMSRTTGLRIFSPNYRLAPKDCFPSQLHDCFASYMFLLQRGFKPENITLAGDSAGGALAVGIMFVLRDMKLPMPRAAVLISPWVDSTCSGKSWETNQKLDYLPALSLDDPFHPTRMFYAAGKQLTDEMLEELRCPLVSPLFGKLNDMPPMLIQMGRNELLHDDIQAFATKASRDNAGGSKIKLEIYDNMPHAFVLFDFAESAQKAFTSIGDFVRANAY</sequence>
<dbReference type="EMBL" id="JANBUO010001149">
    <property type="protein sequence ID" value="KAJ2799593.1"/>
    <property type="molecule type" value="Genomic_DNA"/>
</dbReference>
<evidence type="ECO:0000313" key="5">
    <source>
        <dbReference type="EMBL" id="KAJ2799593.1"/>
    </source>
</evidence>
<dbReference type="InterPro" id="IPR033140">
    <property type="entry name" value="Lipase_GDXG_put_SER_AS"/>
</dbReference>
<dbReference type="Proteomes" id="UP001140094">
    <property type="component" value="Unassembled WGS sequence"/>
</dbReference>
<name>A0A9W8HTT3_9FUNG</name>
<dbReference type="PROSITE" id="PS01174">
    <property type="entry name" value="LIPASE_GDXG_SER"/>
    <property type="match status" value="1"/>
</dbReference>
<evidence type="ECO:0000256" key="1">
    <source>
        <dbReference type="ARBA" id="ARBA00010515"/>
    </source>
</evidence>
<evidence type="ECO:0000256" key="3">
    <source>
        <dbReference type="PROSITE-ProRule" id="PRU10038"/>
    </source>
</evidence>
<dbReference type="AlphaFoldDB" id="A0A9W8HTT3"/>